<evidence type="ECO:0000313" key="3">
    <source>
        <dbReference type="Proteomes" id="UP000628017"/>
    </source>
</evidence>
<sequence>MPQDPIRPTDAEAITLAKSLIQNAKFGALAVLPSNSRTPTVTRVAIGTTPAGVPLTLISDLSEHTKALRSTPECGLLLGEPESKGDPLTHPRISIQALATFVDRSGPEHKAIRDHYLLTHPKSKLYIDFADFNFVTFKIASAALNGGFGKAYQLTSADLS</sequence>
<organism evidence="2 3">
    <name type="scientific">Neptunicoccus cionae</name>
    <dbReference type="NCBI Taxonomy" id="2035344"/>
    <lineage>
        <taxon>Bacteria</taxon>
        <taxon>Pseudomonadati</taxon>
        <taxon>Pseudomonadota</taxon>
        <taxon>Alphaproteobacteria</taxon>
        <taxon>Rhodobacterales</taxon>
        <taxon>Paracoccaceae</taxon>
        <taxon>Neptunicoccus</taxon>
    </lineage>
</organism>
<protein>
    <submittedName>
        <fullName evidence="2">Pyridoxamine 5'-phosphate oxidase</fullName>
    </submittedName>
</protein>
<dbReference type="Pfam" id="PF13883">
    <property type="entry name" value="CREG_beta-barrel"/>
    <property type="match status" value="1"/>
</dbReference>
<reference evidence="2" key="2">
    <citation type="submission" date="2020-09" db="EMBL/GenBank/DDBJ databases">
        <authorList>
            <person name="Sun Q."/>
            <person name="Zhou Y."/>
        </authorList>
    </citation>
    <scope>NUCLEOTIDE SEQUENCE</scope>
    <source>
        <strain evidence="2">CGMCC 1.15880</strain>
    </source>
</reference>
<dbReference type="SUPFAM" id="SSF50475">
    <property type="entry name" value="FMN-binding split barrel"/>
    <property type="match status" value="1"/>
</dbReference>
<evidence type="ECO:0000313" key="2">
    <source>
        <dbReference type="EMBL" id="GGA06184.1"/>
    </source>
</evidence>
<gene>
    <name evidence="2" type="ORF">GCM10011498_02330</name>
</gene>
<dbReference type="InterPro" id="IPR012349">
    <property type="entry name" value="Split_barrel_FMN-bd"/>
</dbReference>
<name>A0A916QPQ1_9RHOB</name>
<comment type="caution">
    <text evidence="2">The sequence shown here is derived from an EMBL/GenBank/DDBJ whole genome shotgun (WGS) entry which is preliminary data.</text>
</comment>
<dbReference type="EMBL" id="BMKA01000001">
    <property type="protein sequence ID" value="GGA06184.1"/>
    <property type="molecule type" value="Genomic_DNA"/>
</dbReference>
<dbReference type="RefSeq" id="WP_188670128.1">
    <property type="nucleotide sequence ID" value="NZ_BMKA01000001.1"/>
</dbReference>
<keyword evidence="3" id="KW-1185">Reference proteome</keyword>
<dbReference type="AlphaFoldDB" id="A0A916QPQ1"/>
<feature type="domain" description="CREG-like beta-barrel" evidence="1">
    <location>
        <begin position="9"/>
        <end position="155"/>
    </location>
</feature>
<reference evidence="2" key="1">
    <citation type="journal article" date="2014" name="Int. J. Syst. Evol. Microbiol.">
        <title>Complete genome sequence of Corynebacterium casei LMG S-19264T (=DSM 44701T), isolated from a smear-ripened cheese.</title>
        <authorList>
            <consortium name="US DOE Joint Genome Institute (JGI-PGF)"/>
            <person name="Walter F."/>
            <person name="Albersmeier A."/>
            <person name="Kalinowski J."/>
            <person name="Ruckert C."/>
        </authorList>
    </citation>
    <scope>NUCLEOTIDE SEQUENCE</scope>
    <source>
        <strain evidence="2">CGMCC 1.15880</strain>
    </source>
</reference>
<dbReference type="Gene3D" id="2.30.110.10">
    <property type="entry name" value="Electron Transport, Fmn-binding Protein, Chain A"/>
    <property type="match status" value="1"/>
</dbReference>
<dbReference type="InterPro" id="IPR055343">
    <property type="entry name" value="CREG_beta-barrel"/>
</dbReference>
<dbReference type="Proteomes" id="UP000628017">
    <property type="component" value="Unassembled WGS sequence"/>
</dbReference>
<evidence type="ECO:0000259" key="1">
    <source>
        <dbReference type="Pfam" id="PF13883"/>
    </source>
</evidence>
<proteinExistence type="predicted"/>
<accession>A0A916QPQ1</accession>